<dbReference type="Proteomes" id="UP000036403">
    <property type="component" value="Unassembled WGS sequence"/>
</dbReference>
<dbReference type="STRING" id="67767.A0A0J7JW98"/>
<organism evidence="2 3">
    <name type="scientific">Lasius niger</name>
    <name type="common">Black garden ant</name>
    <dbReference type="NCBI Taxonomy" id="67767"/>
    <lineage>
        <taxon>Eukaryota</taxon>
        <taxon>Metazoa</taxon>
        <taxon>Ecdysozoa</taxon>
        <taxon>Arthropoda</taxon>
        <taxon>Hexapoda</taxon>
        <taxon>Insecta</taxon>
        <taxon>Pterygota</taxon>
        <taxon>Neoptera</taxon>
        <taxon>Endopterygota</taxon>
        <taxon>Hymenoptera</taxon>
        <taxon>Apocrita</taxon>
        <taxon>Aculeata</taxon>
        <taxon>Formicoidea</taxon>
        <taxon>Formicidae</taxon>
        <taxon>Formicinae</taxon>
        <taxon>Lasius</taxon>
        <taxon>Lasius</taxon>
    </lineage>
</organism>
<proteinExistence type="predicted"/>
<dbReference type="Gene3D" id="1.10.10.10">
    <property type="entry name" value="Winged helix-like DNA-binding domain superfamily/Winged helix DNA-binding domain"/>
    <property type="match status" value="1"/>
</dbReference>
<dbReference type="OrthoDB" id="10025891at2759"/>
<gene>
    <name evidence="2" type="ORF">RF55_22742</name>
</gene>
<evidence type="ECO:0000313" key="2">
    <source>
        <dbReference type="EMBL" id="KMQ82498.1"/>
    </source>
</evidence>
<reference evidence="2 3" key="1">
    <citation type="submission" date="2015-04" db="EMBL/GenBank/DDBJ databases">
        <title>Lasius niger genome sequencing.</title>
        <authorList>
            <person name="Konorov E.A."/>
            <person name="Nikitin M.A."/>
            <person name="Kirill M.V."/>
            <person name="Chang P."/>
        </authorList>
    </citation>
    <scope>NUCLEOTIDE SEQUENCE [LARGE SCALE GENOMIC DNA]</scope>
    <source>
        <tissue evidence="2">Whole</tissue>
    </source>
</reference>
<evidence type="ECO:0000313" key="3">
    <source>
        <dbReference type="Proteomes" id="UP000036403"/>
    </source>
</evidence>
<dbReference type="GO" id="GO:0005634">
    <property type="term" value="C:nucleus"/>
    <property type="evidence" value="ECO:0007669"/>
    <property type="project" value="UniProtKB-SubCell"/>
</dbReference>
<dbReference type="EMBL" id="LBMM01024904">
    <property type="protein sequence ID" value="KMQ82498.1"/>
    <property type="molecule type" value="Genomic_DNA"/>
</dbReference>
<dbReference type="SUPFAM" id="SSF46689">
    <property type="entry name" value="Homeodomain-like"/>
    <property type="match status" value="1"/>
</dbReference>
<name>A0A0J7JW98_LASNI</name>
<comment type="subcellular location">
    <subcellularLocation>
        <location evidence="1">Nucleus</location>
    </subcellularLocation>
</comment>
<protein>
    <submittedName>
        <fullName evidence="2">Transposase</fullName>
    </submittedName>
</protein>
<comment type="caution">
    <text evidence="2">The sequence shown here is derived from an EMBL/GenBank/DDBJ whole genome shotgun (WGS) entry which is preliminary data.</text>
</comment>
<sequence length="286" mass="32659">MARIDLSKRKLILHKFVSEKLSYALIAKSVGVSKTSVYQIIKKFGEHGSVADLPKSGRKKGSWDQKKERKIESLLLANSKCSVRDIAKKVGVSVGTVQNTKKRCSIRTYKKQKIPKRSEEQQSRAKKRALKLYKFLCKEKGKCILLDDETYVKMDTTTLPGPQYYHAVSKDDVPDKVKSIPTEKFAKKILIWQAICTCGLKSEAFFTTGTINGEVYRNECIKKRMLKLYKKHQTPPIFWPDLATAHYAKETTDLLSSKSIIFIGKDSNPPNCPQLRPIERFWAIIK</sequence>
<dbReference type="PANTHER" id="PTHR46068:SF1">
    <property type="entry name" value="TRANSPOSASE IS30-LIKE HTH DOMAIN-CONTAINING PROTEIN"/>
    <property type="match status" value="1"/>
</dbReference>
<keyword evidence="3" id="KW-1185">Reference proteome</keyword>
<evidence type="ECO:0000256" key="1">
    <source>
        <dbReference type="ARBA" id="ARBA00004123"/>
    </source>
</evidence>
<dbReference type="InterPro" id="IPR036388">
    <property type="entry name" value="WH-like_DNA-bd_sf"/>
</dbReference>
<dbReference type="InterPro" id="IPR009057">
    <property type="entry name" value="Homeodomain-like_sf"/>
</dbReference>
<dbReference type="InterPro" id="IPR036397">
    <property type="entry name" value="RNaseH_sf"/>
</dbReference>
<dbReference type="Pfam" id="PF13412">
    <property type="entry name" value="HTH_24"/>
    <property type="match status" value="1"/>
</dbReference>
<dbReference type="PANTHER" id="PTHR46068">
    <property type="entry name" value="PROTEIN CBG27172"/>
    <property type="match status" value="1"/>
</dbReference>
<dbReference type="Gene3D" id="3.30.420.10">
    <property type="entry name" value="Ribonuclease H-like superfamily/Ribonuclease H"/>
    <property type="match status" value="1"/>
</dbReference>
<accession>A0A0J7JW98</accession>
<dbReference type="PaxDb" id="67767-A0A0J7JW98"/>
<dbReference type="AlphaFoldDB" id="A0A0J7JW98"/>
<feature type="non-terminal residue" evidence="2">
    <location>
        <position position="286"/>
    </location>
</feature>
<dbReference type="GO" id="GO:0003676">
    <property type="term" value="F:nucleic acid binding"/>
    <property type="evidence" value="ECO:0007669"/>
    <property type="project" value="InterPro"/>
</dbReference>